<dbReference type="Proteomes" id="UP000241421">
    <property type="component" value="Unassembled WGS sequence"/>
</dbReference>
<dbReference type="EMBL" id="PXWF02000127">
    <property type="protein sequence ID" value="PWF48869.1"/>
    <property type="molecule type" value="Genomic_DNA"/>
</dbReference>
<dbReference type="AlphaFoldDB" id="A0A2U2HN21"/>
<proteinExistence type="predicted"/>
<sequence>MPFEKNRIRVGFQRRLVVLSGLITGHAVGGGREQADFTWGDLVQAGVKPLAQSFLGCVKAGANVIYAMDHNNIARQVGLDAYSLVVGAIGMQNTFSPPDAIRFFWVCHFDVLPIRQ</sequence>
<organism evidence="1 2">
    <name type="scientific">Massilia glaciei</name>
    <dbReference type="NCBI Taxonomy" id="1524097"/>
    <lineage>
        <taxon>Bacteria</taxon>
        <taxon>Pseudomonadati</taxon>
        <taxon>Pseudomonadota</taxon>
        <taxon>Betaproteobacteria</taxon>
        <taxon>Burkholderiales</taxon>
        <taxon>Oxalobacteraceae</taxon>
        <taxon>Telluria group</taxon>
        <taxon>Massilia</taxon>
    </lineage>
</organism>
<accession>A0A2U2HN21</accession>
<reference evidence="1 2" key="1">
    <citation type="submission" date="2018-04" db="EMBL/GenBank/DDBJ databases">
        <title>Massilia violaceinigra sp. nov., a novel purple-pigmented bacterium isolated from Tianshan glacier, Xinjiang, China.</title>
        <authorList>
            <person name="Wang H."/>
        </authorList>
    </citation>
    <scope>NUCLEOTIDE SEQUENCE [LARGE SCALE GENOMIC DNA]</scope>
    <source>
        <strain evidence="1 2">B448-2</strain>
    </source>
</reference>
<evidence type="ECO:0000313" key="2">
    <source>
        <dbReference type="Proteomes" id="UP000241421"/>
    </source>
</evidence>
<protein>
    <submittedName>
        <fullName evidence="1">Uncharacterized protein</fullName>
    </submittedName>
</protein>
<gene>
    <name evidence="1" type="ORF">C7C56_009585</name>
</gene>
<keyword evidence="2" id="KW-1185">Reference proteome</keyword>
<evidence type="ECO:0000313" key="1">
    <source>
        <dbReference type="EMBL" id="PWF48869.1"/>
    </source>
</evidence>
<comment type="caution">
    <text evidence="1">The sequence shown here is derived from an EMBL/GenBank/DDBJ whole genome shotgun (WGS) entry which is preliminary data.</text>
</comment>
<name>A0A2U2HN21_9BURK</name>